<accession>A0A841ALB3</accession>
<evidence type="ECO:0000313" key="3">
    <source>
        <dbReference type="Proteomes" id="UP000536685"/>
    </source>
</evidence>
<comment type="caution">
    <text evidence="2">The sequence shown here is derived from an EMBL/GenBank/DDBJ whole genome shotgun (WGS) entry which is preliminary data.</text>
</comment>
<proteinExistence type="predicted"/>
<keyword evidence="1" id="KW-0812">Transmembrane</keyword>
<protein>
    <submittedName>
        <fullName evidence="2">VIT1/CCC1 family predicted Fe2+/Mn2+ transporter</fullName>
    </submittedName>
</protein>
<feature type="transmembrane region" description="Helical" evidence="1">
    <location>
        <begin position="236"/>
        <end position="257"/>
    </location>
</feature>
<evidence type="ECO:0000313" key="2">
    <source>
        <dbReference type="EMBL" id="MBB5844760.1"/>
    </source>
</evidence>
<gene>
    <name evidence="2" type="ORF">HD599_003083</name>
</gene>
<sequence>MALNSPNKNYTLRILDGNPTDIESRGSGLVALGTTMETTAAALKKISEGTTQIAESVDAIREAAGEIDSDLADASVRYKMTGETLKTYAAALLTAHQTIHPLIDDIETAHSTAESKRNAANDAAGDVDSLETVWLWETAPTEAELKKAAAASSTAASAATTAENNLDELWETFETAFGAWSDAYDNAVGDIQKAIDTADNNDGFWENLSDFLDVLGYIITALAIIALFLTGPIAAIVLAVVAVLTVISLIGHLAAAITGNGSWVDVAVDVVGLLTFGAGTVAARSIAKGLLGTSMRTLTVGGRNAVQTAIRSTMKPAVWWNPLGNAWRAGSAFIRSRVQTIPAVFSIPNAGRAITGGSQRMADFLAFTAKVEQRFGTNPGVAAWLQQAKTAVPSVGERIANTAQWAGLTAFDFADKGLNEFSNSYGEFKDFLTTPKLG</sequence>
<feature type="transmembrane region" description="Helical" evidence="1">
    <location>
        <begin position="211"/>
        <end position="229"/>
    </location>
</feature>
<dbReference type="RefSeq" id="WP_184239230.1">
    <property type="nucleotide sequence ID" value="NZ_JACHMJ010000001.1"/>
</dbReference>
<organism evidence="2 3">
    <name type="scientific">Conyzicola lurida</name>
    <dbReference type="NCBI Taxonomy" id="1172621"/>
    <lineage>
        <taxon>Bacteria</taxon>
        <taxon>Bacillati</taxon>
        <taxon>Actinomycetota</taxon>
        <taxon>Actinomycetes</taxon>
        <taxon>Micrococcales</taxon>
        <taxon>Microbacteriaceae</taxon>
        <taxon>Conyzicola</taxon>
    </lineage>
</organism>
<evidence type="ECO:0000256" key="1">
    <source>
        <dbReference type="SAM" id="Phobius"/>
    </source>
</evidence>
<feature type="transmembrane region" description="Helical" evidence="1">
    <location>
        <begin position="263"/>
        <end position="287"/>
    </location>
</feature>
<keyword evidence="3" id="KW-1185">Reference proteome</keyword>
<name>A0A841ALB3_9MICO</name>
<dbReference type="EMBL" id="JACHMJ010000001">
    <property type="protein sequence ID" value="MBB5844760.1"/>
    <property type="molecule type" value="Genomic_DNA"/>
</dbReference>
<keyword evidence="1" id="KW-1133">Transmembrane helix</keyword>
<keyword evidence="1" id="KW-0472">Membrane</keyword>
<dbReference type="AlphaFoldDB" id="A0A841ALB3"/>
<dbReference type="Proteomes" id="UP000536685">
    <property type="component" value="Unassembled WGS sequence"/>
</dbReference>
<reference evidence="2 3" key="1">
    <citation type="submission" date="2020-08" db="EMBL/GenBank/DDBJ databases">
        <title>Sequencing the genomes of 1000 actinobacteria strains.</title>
        <authorList>
            <person name="Klenk H.-P."/>
        </authorList>
    </citation>
    <scope>NUCLEOTIDE SEQUENCE [LARGE SCALE GENOMIC DNA]</scope>
    <source>
        <strain evidence="2 3">DSM 105784</strain>
    </source>
</reference>